<dbReference type="SUPFAM" id="SSF52540">
    <property type="entry name" value="P-loop containing nucleoside triphosphate hydrolases"/>
    <property type="match status" value="1"/>
</dbReference>
<gene>
    <name evidence="2" type="ORF">PSCICP_08900</name>
</gene>
<organism evidence="2 3">
    <name type="scientific">Pseudomonas cichorii</name>
    <dbReference type="NCBI Taxonomy" id="36746"/>
    <lineage>
        <taxon>Bacteria</taxon>
        <taxon>Pseudomonadati</taxon>
        <taxon>Pseudomonadota</taxon>
        <taxon>Gammaproteobacteria</taxon>
        <taxon>Pseudomonadales</taxon>
        <taxon>Pseudomonadaceae</taxon>
        <taxon>Pseudomonas</taxon>
    </lineage>
</organism>
<protein>
    <recommendedName>
        <fullName evidence="1">ATPase AAA-type core domain-containing protein</fullName>
    </recommendedName>
</protein>
<evidence type="ECO:0000313" key="3">
    <source>
        <dbReference type="Proteomes" id="UP000614982"/>
    </source>
</evidence>
<proteinExistence type="predicted"/>
<evidence type="ECO:0000259" key="1">
    <source>
        <dbReference type="Pfam" id="PF13304"/>
    </source>
</evidence>
<keyword evidence="3" id="KW-1185">Reference proteome</keyword>
<dbReference type="InterPro" id="IPR051396">
    <property type="entry name" value="Bact_Antivir_Def_Nuclease"/>
</dbReference>
<dbReference type="InterPro" id="IPR027417">
    <property type="entry name" value="P-loop_NTPase"/>
</dbReference>
<dbReference type="PANTHER" id="PTHR43581">
    <property type="entry name" value="ATP/GTP PHOSPHATASE"/>
    <property type="match status" value="1"/>
</dbReference>
<name>A0ABQ1DIT6_PSECI</name>
<reference evidence="2 3" key="1">
    <citation type="submission" date="2020-05" db="EMBL/GenBank/DDBJ databases">
        <title>Genetic diversity of Pseudomonas cichorii.</title>
        <authorList>
            <person name="Tani S."/>
            <person name="Yagi H."/>
            <person name="Hashimoto S."/>
            <person name="Iiyama K."/>
            <person name="Furuya N."/>
        </authorList>
    </citation>
    <scope>NUCLEOTIDE SEQUENCE [LARGE SCALE GENOMIC DNA]</scope>
    <source>
        <strain evidence="2 3">LMG 2162</strain>
    </source>
</reference>
<comment type="caution">
    <text evidence="2">The sequence shown here is derived from an EMBL/GenBank/DDBJ whole genome shotgun (WGS) entry which is preliminary data.</text>
</comment>
<dbReference type="RefSeq" id="WP_025261197.1">
    <property type="nucleotide sequence ID" value="NZ_BLWA01000002.1"/>
</dbReference>
<dbReference type="PANTHER" id="PTHR43581:SF2">
    <property type="entry name" value="EXCINUCLEASE ATPASE SUBUNIT"/>
    <property type="match status" value="1"/>
</dbReference>
<dbReference type="Gene3D" id="3.40.50.300">
    <property type="entry name" value="P-loop containing nucleotide triphosphate hydrolases"/>
    <property type="match status" value="2"/>
</dbReference>
<dbReference type="GeneID" id="93660337"/>
<sequence>MSYIEVNKVIVKDFKRIKALEISLSSITALVGGNTSGKSSVLQAAQLGVALAQASFVRTKRNGVVERLGTISNEAVSYRPTDMLLSLRHGEPASQSKSYSIGYECTQYDEQGNKLPLALSISILRGKNANLALSFTGDEELLATLGDRDDPFSIFTPGLSGIPIREEWRTRGALDAAAMHGDANLYLRTLLDHLFTQDLSDELVDEWWEELSIDKLPETPWKTFCILLDKCYPGSRIYINHDHMKDRYVEVYVRYLEQTYPLDMASTGMLQIIQILAYACFYEPPLLLLDEPDAHLHADSQTRLHEALRYVVEETGTKILLATHSPQLIQLLLSDKDASVTWLDKGAKVNVAVGGRPAIPLLMELGALTVGAEVFMAKNKFILLTEDKDSEFACIFARANGANNFACLSYNGCGNLSGARQLASLICELRPDVKVVIHRDRDFRTLEEMAFEMALARSRMEFEGIDRISEIFTPLNDLEHSFIQPAHLDEVIDFLGTDELINLVADVVADRRDDLTGKAREARAVISRSLYEPERMKQKKELRAEAGIPEKAPNVKKFLPANGKEPVAFEFCHGKTVFKGVLVALHTNIGGDTHDVSGHFLIPSSALRSADWIDAFSV</sequence>
<accession>A0ABQ1DIT6</accession>
<evidence type="ECO:0000313" key="2">
    <source>
        <dbReference type="EMBL" id="GFM90918.1"/>
    </source>
</evidence>
<feature type="domain" description="ATPase AAA-type core" evidence="1">
    <location>
        <begin position="27"/>
        <end position="329"/>
    </location>
</feature>
<dbReference type="CDD" id="cd00267">
    <property type="entry name" value="ABC_ATPase"/>
    <property type="match status" value="1"/>
</dbReference>
<dbReference type="InterPro" id="IPR003959">
    <property type="entry name" value="ATPase_AAA_core"/>
</dbReference>
<dbReference type="Proteomes" id="UP000614982">
    <property type="component" value="Unassembled WGS sequence"/>
</dbReference>
<dbReference type="EMBL" id="BLWA01000002">
    <property type="protein sequence ID" value="GFM90918.1"/>
    <property type="molecule type" value="Genomic_DNA"/>
</dbReference>
<dbReference type="Pfam" id="PF13304">
    <property type="entry name" value="AAA_21"/>
    <property type="match status" value="1"/>
</dbReference>